<reference evidence="2" key="1">
    <citation type="journal article" date="2014" name="Int. J. Syst. Evol. Microbiol.">
        <title>Complete genome sequence of Corynebacterium casei LMG S-19264T (=DSM 44701T), isolated from a smear-ripened cheese.</title>
        <authorList>
            <consortium name="US DOE Joint Genome Institute (JGI-PGF)"/>
            <person name="Walter F."/>
            <person name="Albersmeier A."/>
            <person name="Kalinowski J."/>
            <person name="Ruckert C."/>
        </authorList>
    </citation>
    <scope>NUCLEOTIDE SEQUENCE</scope>
    <source>
        <strain evidence="2">CCM 7905</strain>
    </source>
</reference>
<dbReference type="Proteomes" id="UP000654257">
    <property type="component" value="Unassembled WGS sequence"/>
</dbReference>
<reference evidence="2" key="2">
    <citation type="submission" date="2020-09" db="EMBL/GenBank/DDBJ databases">
        <authorList>
            <person name="Sun Q."/>
            <person name="Sedlacek I."/>
        </authorList>
    </citation>
    <scope>NUCLEOTIDE SEQUENCE</scope>
    <source>
        <strain evidence="2">CCM 7905</strain>
    </source>
</reference>
<feature type="domain" description="ChrR-like cupin" evidence="1">
    <location>
        <begin position="12"/>
        <end position="116"/>
    </location>
</feature>
<name>A0A917CY34_9NOCA</name>
<evidence type="ECO:0000259" key="1">
    <source>
        <dbReference type="Pfam" id="PF12973"/>
    </source>
</evidence>
<gene>
    <name evidence="2" type="ORF">GCM10007304_16470</name>
</gene>
<sequence>MTQPTNTVTLDVADTSRIPWDTLAVAQIGAEIPFKSLLADPDTGMQVMLLRYAAGFTNTWHTHPCAHGMYVLDGVLKTHEGEYGPGNFVWFPEGGWMEHGATVENDVTFLFITNKPFGICYESDSDHPYPINVDTNGSQT</sequence>
<dbReference type="AlphaFoldDB" id="A0A917CY34"/>
<evidence type="ECO:0000313" key="2">
    <source>
        <dbReference type="EMBL" id="GGG03132.1"/>
    </source>
</evidence>
<dbReference type="EMBL" id="BMCU01000002">
    <property type="protein sequence ID" value="GGG03132.1"/>
    <property type="molecule type" value="Genomic_DNA"/>
</dbReference>
<proteinExistence type="predicted"/>
<dbReference type="Gene3D" id="2.60.120.10">
    <property type="entry name" value="Jelly Rolls"/>
    <property type="match status" value="1"/>
</dbReference>
<comment type="caution">
    <text evidence="2">The sequence shown here is derived from an EMBL/GenBank/DDBJ whole genome shotgun (WGS) entry which is preliminary data.</text>
</comment>
<evidence type="ECO:0000313" key="3">
    <source>
        <dbReference type="Proteomes" id="UP000654257"/>
    </source>
</evidence>
<protein>
    <recommendedName>
        <fullName evidence="1">ChrR-like cupin domain-containing protein</fullName>
    </recommendedName>
</protein>
<dbReference type="InterPro" id="IPR011051">
    <property type="entry name" value="RmlC_Cupin_sf"/>
</dbReference>
<dbReference type="Pfam" id="PF12973">
    <property type="entry name" value="Cupin_7"/>
    <property type="match status" value="1"/>
</dbReference>
<dbReference type="RefSeq" id="WP_188544336.1">
    <property type="nucleotide sequence ID" value="NZ_BMCU01000002.1"/>
</dbReference>
<organism evidence="2 3">
    <name type="scientific">Rhodococcoides trifolii</name>
    <dbReference type="NCBI Taxonomy" id="908250"/>
    <lineage>
        <taxon>Bacteria</taxon>
        <taxon>Bacillati</taxon>
        <taxon>Actinomycetota</taxon>
        <taxon>Actinomycetes</taxon>
        <taxon>Mycobacteriales</taxon>
        <taxon>Nocardiaceae</taxon>
        <taxon>Rhodococcoides</taxon>
    </lineage>
</organism>
<dbReference type="SUPFAM" id="SSF51182">
    <property type="entry name" value="RmlC-like cupins"/>
    <property type="match status" value="1"/>
</dbReference>
<dbReference type="InterPro" id="IPR014710">
    <property type="entry name" value="RmlC-like_jellyroll"/>
</dbReference>
<accession>A0A917CY34</accession>
<dbReference type="InterPro" id="IPR025979">
    <property type="entry name" value="ChrR-like_cupin_dom"/>
</dbReference>
<keyword evidence="3" id="KW-1185">Reference proteome</keyword>